<feature type="transmembrane region" description="Helical" evidence="9">
    <location>
        <begin position="116"/>
        <end position="136"/>
    </location>
</feature>
<sequence length="434" mass="45076">MVHVTSADSALASAPADDLPASRPPAPPPESSADGPEPQWTRRGSGAYWRITVGLFLVGYATFSLIYCVQPLLPILAEAFGVSPAQSSLSLSVTTACLAVSILCFGALSENLGRKWLMFASMGTASVLTAVSAFLPDWTLLLITRAAIGVALGGVPAVAMAYLAEEIEPKGLGLAMGVYISGNAFGGMAGRVITGYVAEHFSWPTAVAFIGATGIVSVLCFALLLPESRNFARKRRFSLADHLGKWKRHLANPRLAALFAVGFLTMGAFVTVYNYVGFRLLAAPFSLSHGEIALIFTCYMFGIVSSSAAGWLSDRVGRGPVLTGGMVVALAGLALTLTASLTAIVAGIATLTVGFFAAHSTASSWIGQTAQGAKGHASSLYLLAYYVGSSVLGSTGGWMWSTGGWPRVAALCGAAWALTAVLAVGLQVSARRIR</sequence>
<evidence type="ECO:0000259" key="10">
    <source>
        <dbReference type="PROSITE" id="PS50850"/>
    </source>
</evidence>
<feature type="transmembrane region" description="Helical" evidence="9">
    <location>
        <begin position="47"/>
        <end position="67"/>
    </location>
</feature>
<feature type="transmembrane region" description="Helical" evidence="9">
    <location>
        <begin position="205"/>
        <end position="226"/>
    </location>
</feature>
<feature type="region of interest" description="Disordered" evidence="8">
    <location>
        <begin position="1"/>
        <end position="40"/>
    </location>
</feature>
<keyword evidence="5 9" id="KW-0812">Transmembrane</keyword>
<keyword evidence="6 9" id="KW-1133">Transmembrane helix</keyword>
<reference evidence="11" key="1">
    <citation type="submission" date="2016-04" db="EMBL/GenBank/DDBJ databases">
        <authorList>
            <person name="Evans L.H."/>
            <person name="Alamgir A."/>
            <person name="Owens N."/>
            <person name="Weber N.D."/>
            <person name="Virtaneva K."/>
            <person name="Barbian K."/>
            <person name="Babar A."/>
            <person name="Rosenke K."/>
        </authorList>
    </citation>
    <scope>NUCLEOTIDE SEQUENCE</scope>
    <source>
        <strain evidence="11">86</strain>
    </source>
</reference>
<feature type="transmembrane region" description="Helical" evidence="9">
    <location>
        <begin position="142"/>
        <end position="164"/>
    </location>
</feature>
<evidence type="ECO:0000256" key="8">
    <source>
        <dbReference type="SAM" id="MobiDB-lite"/>
    </source>
</evidence>
<gene>
    <name evidence="11" type="primary">ynfM</name>
    <name evidence="11" type="ORF">KL86APRO_12606</name>
</gene>
<evidence type="ECO:0000256" key="9">
    <source>
        <dbReference type="SAM" id="Phobius"/>
    </source>
</evidence>
<feature type="transmembrane region" description="Helical" evidence="9">
    <location>
        <begin position="87"/>
        <end position="109"/>
    </location>
</feature>
<evidence type="ECO:0000256" key="4">
    <source>
        <dbReference type="ARBA" id="ARBA00022475"/>
    </source>
</evidence>
<dbReference type="Pfam" id="PF07690">
    <property type="entry name" value="MFS_1"/>
    <property type="match status" value="2"/>
</dbReference>
<feature type="transmembrane region" description="Helical" evidence="9">
    <location>
        <begin position="407"/>
        <end position="428"/>
    </location>
</feature>
<feature type="transmembrane region" description="Helical" evidence="9">
    <location>
        <begin position="343"/>
        <end position="367"/>
    </location>
</feature>
<dbReference type="PANTHER" id="PTHR43271">
    <property type="entry name" value="BLL2771 PROTEIN"/>
    <property type="match status" value="1"/>
</dbReference>
<evidence type="ECO:0000256" key="2">
    <source>
        <dbReference type="ARBA" id="ARBA00008335"/>
    </source>
</evidence>
<evidence type="ECO:0000256" key="6">
    <source>
        <dbReference type="ARBA" id="ARBA00022989"/>
    </source>
</evidence>
<proteinExistence type="inferred from homology"/>
<evidence type="ECO:0000313" key="11">
    <source>
        <dbReference type="EMBL" id="SBW09491.1"/>
    </source>
</evidence>
<name>A0A212KCW3_9PROT</name>
<organism evidence="11">
    <name type="scientific">uncultured Alphaproteobacteria bacterium</name>
    <dbReference type="NCBI Taxonomy" id="91750"/>
    <lineage>
        <taxon>Bacteria</taxon>
        <taxon>Pseudomonadati</taxon>
        <taxon>Pseudomonadota</taxon>
        <taxon>Alphaproteobacteria</taxon>
        <taxon>environmental samples</taxon>
    </lineage>
</organism>
<feature type="domain" description="Major facilitator superfamily (MFS) profile" evidence="10">
    <location>
        <begin position="47"/>
        <end position="432"/>
    </location>
</feature>
<comment type="similarity">
    <text evidence="2">Belongs to the major facilitator superfamily.</text>
</comment>
<keyword evidence="7 9" id="KW-0472">Membrane</keyword>
<feature type="transmembrane region" description="Helical" evidence="9">
    <location>
        <begin position="255"/>
        <end position="276"/>
    </location>
</feature>
<dbReference type="InterPro" id="IPR020846">
    <property type="entry name" value="MFS_dom"/>
</dbReference>
<feature type="transmembrane region" description="Helical" evidence="9">
    <location>
        <begin position="292"/>
        <end position="312"/>
    </location>
</feature>
<dbReference type="GO" id="GO:0005886">
    <property type="term" value="C:plasma membrane"/>
    <property type="evidence" value="ECO:0007669"/>
    <property type="project" value="UniProtKB-SubCell"/>
</dbReference>
<evidence type="ECO:0000256" key="3">
    <source>
        <dbReference type="ARBA" id="ARBA00022448"/>
    </source>
</evidence>
<dbReference type="InterPro" id="IPR036259">
    <property type="entry name" value="MFS_trans_sf"/>
</dbReference>
<evidence type="ECO:0000256" key="1">
    <source>
        <dbReference type="ARBA" id="ARBA00004651"/>
    </source>
</evidence>
<dbReference type="CDD" id="cd17324">
    <property type="entry name" value="MFS_NepI_like"/>
    <property type="match status" value="1"/>
</dbReference>
<keyword evidence="3" id="KW-0813">Transport</keyword>
<feature type="compositionally biased region" description="Low complexity" evidence="8">
    <location>
        <begin position="1"/>
        <end position="21"/>
    </location>
</feature>
<feature type="transmembrane region" description="Helical" evidence="9">
    <location>
        <begin position="319"/>
        <end position="337"/>
    </location>
</feature>
<dbReference type="AlphaFoldDB" id="A0A212KCW3"/>
<feature type="transmembrane region" description="Helical" evidence="9">
    <location>
        <begin position="379"/>
        <end position="401"/>
    </location>
</feature>
<dbReference type="PROSITE" id="PS50850">
    <property type="entry name" value="MFS"/>
    <property type="match status" value="1"/>
</dbReference>
<evidence type="ECO:0000256" key="7">
    <source>
        <dbReference type="ARBA" id="ARBA00023136"/>
    </source>
</evidence>
<protein>
    <submittedName>
        <fullName evidence="11">Putative transporter MFS type</fullName>
    </submittedName>
</protein>
<evidence type="ECO:0000256" key="5">
    <source>
        <dbReference type="ARBA" id="ARBA00022692"/>
    </source>
</evidence>
<dbReference type="GO" id="GO:0022857">
    <property type="term" value="F:transmembrane transporter activity"/>
    <property type="evidence" value="ECO:0007669"/>
    <property type="project" value="InterPro"/>
</dbReference>
<dbReference type="PANTHER" id="PTHR43271:SF1">
    <property type="entry name" value="INNER MEMBRANE TRANSPORT PROTEIN YNFM"/>
    <property type="match status" value="1"/>
</dbReference>
<feature type="transmembrane region" description="Helical" evidence="9">
    <location>
        <begin position="171"/>
        <end position="193"/>
    </location>
</feature>
<comment type="subcellular location">
    <subcellularLocation>
        <location evidence="1">Cell membrane</location>
        <topology evidence="1">Multi-pass membrane protein</topology>
    </subcellularLocation>
</comment>
<dbReference type="InterPro" id="IPR011701">
    <property type="entry name" value="MFS"/>
</dbReference>
<dbReference type="SUPFAM" id="SSF103473">
    <property type="entry name" value="MFS general substrate transporter"/>
    <property type="match status" value="1"/>
</dbReference>
<dbReference type="Gene3D" id="1.20.1250.20">
    <property type="entry name" value="MFS general substrate transporter like domains"/>
    <property type="match status" value="1"/>
</dbReference>
<keyword evidence="4" id="KW-1003">Cell membrane</keyword>
<dbReference type="EMBL" id="FLUO01000001">
    <property type="protein sequence ID" value="SBW09491.1"/>
    <property type="molecule type" value="Genomic_DNA"/>
</dbReference>
<accession>A0A212KCW3</accession>